<proteinExistence type="predicted"/>
<name>A0A3M7PIU2_BRAPC</name>
<dbReference type="Proteomes" id="UP000276133">
    <property type="component" value="Unassembled WGS sequence"/>
</dbReference>
<evidence type="ECO:0000313" key="2">
    <source>
        <dbReference type="Proteomes" id="UP000276133"/>
    </source>
</evidence>
<reference evidence="1 2" key="1">
    <citation type="journal article" date="2018" name="Sci. Rep.">
        <title>Genomic signatures of local adaptation to the degree of environmental predictability in rotifers.</title>
        <authorList>
            <person name="Franch-Gras L."/>
            <person name="Hahn C."/>
            <person name="Garcia-Roger E.M."/>
            <person name="Carmona M.J."/>
            <person name="Serra M."/>
            <person name="Gomez A."/>
        </authorList>
    </citation>
    <scope>NUCLEOTIDE SEQUENCE [LARGE SCALE GENOMIC DNA]</scope>
    <source>
        <strain evidence="1">HYR1</strain>
    </source>
</reference>
<comment type="caution">
    <text evidence="1">The sequence shown here is derived from an EMBL/GenBank/DDBJ whole genome shotgun (WGS) entry which is preliminary data.</text>
</comment>
<organism evidence="1 2">
    <name type="scientific">Brachionus plicatilis</name>
    <name type="common">Marine rotifer</name>
    <name type="synonym">Brachionus muelleri</name>
    <dbReference type="NCBI Taxonomy" id="10195"/>
    <lineage>
        <taxon>Eukaryota</taxon>
        <taxon>Metazoa</taxon>
        <taxon>Spiralia</taxon>
        <taxon>Gnathifera</taxon>
        <taxon>Rotifera</taxon>
        <taxon>Eurotatoria</taxon>
        <taxon>Monogononta</taxon>
        <taxon>Pseudotrocha</taxon>
        <taxon>Ploima</taxon>
        <taxon>Brachionidae</taxon>
        <taxon>Brachionus</taxon>
    </lineage>
</organism>
<dbReference type="AlphaFoldDB" id="A0A3M7PIU2"/>
<keyword evidence="2" id="KW-1185">Reference proteome</keyword>
<dbReference type="EMBL" id="REGN01010439">
    <property type="protein sequence ID" value="RMZ99045.1"/>
    <property type="molecule type" value="Genomic_DNA"/>
</dbReference>
<accession>A0A3M7PIU2</accession>
<protein>
    <submittedName>
        <fullName evidence="1">Uncharacterized protein</fullName>
    </submittedName>
</protein>
<sequence>MKFKTYNYLKILTYISVNLVKWNKDELLPLKIGKLKWALFLKTEFLKVTFIFVLKVKFINNLSFLSVTNYGELTKKSSTKIEKEQKFVVILFVNKHNAYLELV</sequence>
<gene>
    <name evidence="1" type="ORF">BpHYR1_012562</name>
</gene>
<evidence type="ECO:0000313" key="1">
    <source>
        <dbReference type="EMBL" id="RMZ99045.1"/>
    </source>
</evidence>